<gene>
    <name evidence="2" type="ORF">SAMN04488539_0546</name>
</gene>
<evidence type="ECO:0000259" key="1">
    <source>
        <dbReference type="Pfam" id="PF18726"/>
    </source>
</evidence>
<evidence type="ECO:0000313" key="3">
    <source>
        <dbReference type="Proteomes" id="UP000182237"/>
    </source>
</evidence>
<dbReference type="Proteomes" id="UP000182237">
    <property type="component" value="Chromosome I"/>
</dbReference>
<proteinExistence type="predicted"/>
<name>A0A1H1MK86_9CORY</name>
<dbReference type="RefSeq" id="WP_019193100.1">
    <property type="nucleotide sequence ID" value="NZ_LT629765.1"/>
</dbReference>
<dbReference type="Pfam" id="PF18726">
    <property type="entry name" value="HEPN_SAV_6107"/>
    <property type="match status" value="1"/>
</dbReference>
<dbReference type="eggNOG" id="ENOG502ZVNZ">
    <property type="taxonomic scope" value="Bacteria"/>
</dbReference>
<dbReference type="AlphaFoldDB" id="A0A1H1MK86"/>
<dbReference type="STRING" id="1203190.GCA_000312345_00230"/>
<sequence length="137" mass="14774">MSSIISATTRSRAATSDRFFAAADELLLRAREEEARGADDLALEYSYRAALRVAGAVCAESPVLRRRKRLPSSAWEKLALTGEFGEAWARRFSAFSSLRARVASGIADAPPSDVVRGFMDAVEEFFAAAQPGSTLVA</sequence>
<protein>
    <recommendedName>
        <fullName evidence="1">SAV-6107-like HEPN domain-containing protein</fullName>
    </recommendedName>
</protein>
<keyword evidence="3" id="KW-1185">Reference proteome</keyword>
<dbReference type="OrthoDB" id="4421226at2"/>
<dbReference type="InterPro" id="IPR040891">
    <property type="entry name" value="HEPN_SAV_6107"/>
</dbReference>
<organism evidence="2 3">
    <name type="scientific">Corynebacterium timonense</name>
    <dbReference type="NCBI Taxonomy" id="441500"/>
    <lineage>
        <taxon>Bacteria</taxon>
        <taxon>Bacillati</taxon>
        <taxon>Actinomycetota</taxon>
        <taxon>Actinomycetes</taxon>
        <taxon>Mycobacteriales</taxon>
        <taxon>Corynebacteriaceae</taxon>
        <taxon>Corynebacterium</taxon>
    </lineage>
</organism>
<feature type="domain" description="SAV-6107-like HEPN" evidence="1">
    <location>
        <begin position="46"/>
        <end position="127"/>
    </location>
</feature>
<dbReference type="EMBL" id="LT629765">
    <property type="protein sequence ID" value="SDR87168.1"/>
    <property type="molecule type" value="Genomic_DNA"/>
</dbReference>
<evidence type="ECO:0000313" key="2">
    <source>
        <dbReference type="EMBL" id="SDR87168.1"/>
    </source>
</evidence>
<accession>A0A1H1MK86</accession>
<reference evidence="2 3" key="1">
    <citation type="submission" date="2016-10" db="EMBL/GenBank/DDBJ databases">
        <authorList>
            <person name="de Groot N.N."/>
        </authorList>
    </citation>
    <scope>NUCLEOTIDE SEQUENCE [LARGE SCALE GENOMIC DNA]</scope>
    <source>
        <strain evidence="2 3">DSM 45434</strain>
    </source>
</reference>